<proteinExistence type="predicted"/>
<dbReference type="InParanoid" id="A0A6I8UDZ9"/>
<sequence length="233" mass="26055">MNIERHINLVLCLLTALRVSKGHNIGGIISSSNGLHGNDSLETLPEVHGSKFFYFGFGSNMLAERIHIQNPTAERIGAALLADYRLDFAREGPRWRGAVGTIVPTPGDHTWGALWEIDVSNLDDIDNQEGVHLGIYEALTVYVKLQNEETATAARAYMLTKAHQPESNLYHMNRDEVPQDRQPSKTYLQCLIKGAIESSIPEEYVVRLRSIKHNGRVASNLEERLGLQDVFLP</sequence>
<dbReference type="RefSeq" id="XP_001353982.3">
    <property type="nucleotide sequence ID" value="XM_001353946.4"/>
</dbReference>
<accession>A0A6I8UDZ9</accession>
<name>A0A6I8UDZ9_DROPS</name>
<organism evidence="6 7">
    <name type="scientific">Drosophila pseudoobscura pseudoobscura</name>
    <name type="common">Fruit fly</name>
    <dbReference type="NCBI Taxonomy" id="46245"/>
    <lineage>
        <taxon>Eukaryota</taxon>
        <taxon>Metazoa</taxon>
        <taxon>Ecdysozoa</taxon>
        <taxon>Arthropoda</taxon>
        <taxon>Hexapoda</taxon>
        <taxon>Insecta</taxon>
        <taxon>Pterygota</taxon>
        <taxon>Neoptera</taxon>
        <taxon>Endopterygota</taxon>
        <taxon>Diptera</taxon>
        <taxon>Brachycera</taxon>
        <taxon>Muscomorpha</taxon>
        <taxon>Ephydroidea</taxon>
        <taxon>Drosophilidae</taxon>
        <taxon>Drosophila</taxon>
        <taxon>Sophophora</taxon>
    </lineage>
</organism>
<evidence type="ECO:0000256" key="4">
    <source>
        <dbReference type="PIRSR" id="PIRSR617939-2"/>
    </source>
</evidence>
<gene>
    <name evidence="7" type="primary">LOC4813359</name>
</gene>
<dbReference type="PANTHER" id="PTHR12935">
    <property type="entry name" value="GAMMA-GLUTAMYLCYCLOTRANSFERASE"/>
    <property type="match status" value="1"/>
</dbReference>
<dbReference type="GO" id="GO:0003839">
    <property type="term" value="F:gamma-glutamylcyclotransferase activity"/>
    <property type="evidence" value="ECO:0007669"/>
    <property type="project" value="UniProtKB-EC"/>
</dbReference>
<dbReference type="FunCoup" id="A0A6I8UDZ9">
    <property type="interactions" value="37"/>
</dbReference>
<feature type="signal peptide" evidence="5">
    <location>
        <begin position="1"/>
        <end position="22"/>
    </location>
</feature>
<reference evidence="7" key="1">
    <citation type="submission" date="2025-08" db="UniProtKB">
        <authorList>
            <consortium name="RefSeq"/>
        </authorList>
    </citation>
    <scope>IDENTIFICATION</scope>
    <source>
        <strain evidence="7">MV-25-SWS-2005</strain>
        <tissue evidence="7">Whole body</tissue>
    </source>
</reference>
<dbReference type="KEGG" id="dpo:4813359"/>
<feature type="binding site" evidence="4">
    <location>
        <begin position="54"/>
        <end position="59"/>
    </location>
    <ligand>
        <name>substrate</name>
    </ligand>
</feature>
<keyword evidence="5" id="KW-0732">Signal</keyword>
<feature type="chain" id="PRO_5026128808" description="gamma-glutamylcyclotransferase" evidence="5">
    <location>
        <begin position="23"/>
        <end position="233"/>
    </location>
</feature>
<dbReference type="AlphaFoldDB" id="A0A6I8UDZ9"/>
<dbReference type="PANTHER" id="PTHR12935:SF0">
    <property type="entry name" value="GAMMA-GLUTAMYLCYCLOTRANSFERASE"/>
    <property type="match status" value="1"/>
</dbReference>
<evidence type="ECO:0000313" key="6">
    <source>
        <dbReference type="Proteomes" id="UP000001819"/>
    </source>
</evidence>
<keyword evidence="2" id="KW-0456">Lyase</keyword>
<evidence type="ECO:0000256" key="5">
    <source>
        <dbReference type="SAM" id="SignalP"/>
    </source>
</evidence>
<dbReference type="Gene3D" id="3.10.490.10">
    <property type="entry name" value="Gamma-glutamyl cyclotransferase-like"/>
    <property type="match status" value="1"/>
</dbReference>
<dbReference type="Pfam" id="PF13772">
    <property type="entry name" value="AIG2_2"/>
    <property type="match status" value="1"/>
</dbReference>
<dbReference type="InterPro" id="IPR036568">
    <property type="entry name" value="GGCT-like_sf"/>
</dbReference>
<dbReference type="Proteomes" id="UP000001819">
    <property type="component" value="Chromosome X"/>
</dbReference>
<dbReference type="InterPro" id="IPR013024">
    <property type="entry name" value="GGCT-like"/>
</dbReference>
<evidence type="ECO:0000256" key="2">
    <source>
        <dbReference type="ARBA" id="ARBA00023239"/>
    </source>
</evidence>
<feature type="active site" description="Proton acceptor" evidence="3">
    <location>
        <position position="129"/>
    </location>
</feature>
<protein>
    <recommendedName>
        <fullName evidence="1">gamma-glutamylcyclotransferase</fullName>
        <ecNumber evidence="1">4.3.2.9</ecNumber>
    </recommendedName>
</protein>
<dbReference type="InterPro" id="IPR017939">
    <property type="entry name" value="G-Glutamylcylcotransferase"/>
</dbReference>
<evidence type="ECO:0000256" key="1">
    <source>
        <dbReference type="ARBA" id="ARBA00012346"/>
    </source>
</evidence>
<evidence type="ECO:0000256" key="3">
    <source>
        <dbReference type="PIRSR" id="PIRSR617939-1"/>
    </source>
</evidence>
<dbReference type="SUPFAM" id="SSF110857">
    <property type="entry name" value="Gamma-glutamyl cyclotransferase-like"/>
    <property type="match status" value="1"/>
</dbReference>
<evidence type="ECO:0000313" key="7">
    <source>
        <dbReference type="RefSeq" id="XP_001353982.3"/>
    </source>
</evidence>
<keyword evidence="6" id="KW-1185">Reference proteome</keyword>
<feature type="binding site" evidence="4">
    <location>
        <position position="187"/>
    </location>
    <ligand>
        <name>substrate</name>
    </ligand>
</feature>
<dbReference type="CDD" id="cd06661">
    <property type="entry name" value="GGCT_like"/>
    <property type="match status" value="1"/>
</dbReference>
<dbReference type="EC" id="4.3.2.9" evidence="1"/>